<keyword evidence="1" id="KW-0472">Membrane</keyword>
<dbReference type="EMBL" id="JAPAAF010000036">
    <property type="protein sequence ID" value="MCW0484433.1"/>
    <property type="molecule type" value="Genomic_DNA"/>
</dbReference>
<feature type="transmembrane region" description="Helical" evidence="1">
    <location>
        <begin position="73"/>
        <end position="102"/>
    </location>
</feature>
<keyword evidence="1" id="KW-0812">Transmembrane</keyword>
<keyword evidence="3" id="KW-1185">Reference proteome</keyword>
<feature type="transmembrane region" description="Helical" evidence="1">
    <location>
        <begin position="162"/>
        <end position="185"/>
    </location>
</feature>
<dbReference type="RefSeq" id="WP_282593026.1">
    <property type="nucleotide sequence ID" value="NZ_JAPAAF010000036.1"/>
</dbReference>
<evidence type="ECO:0000313" key="2">
    <source>
        <dbReference type="EMBL" id="MCW0484433.1"/>
    </source>
</evidence>
<protein>
    <submittedName>
        <fullName evidence="2">DUF3267 domain-containing protein</fullName>
    </submittedName>
</protein>
<proteinExistence type="predicted"/>
<organism evidence="2 3">
    <name type="scientific">Gaoshiqia sediminis</name>
    <dbReference type="NCBI Taxonomy" id="2986998"/>
    <lineage>
        <taxon>Bacteria</taxon>
        <taxon>Pseudomonadati</taxon>
        <taxon>Bacteroidota</taxon>
        <taxon>Bacteroidia</taxon>
        <taxon>Marinilabiliales</taxon>
        <taxon>Prolixibacteraceae</taxon>
        <taxon>Gaoshiqia</taxon>
    </lineage>
</organism>
<keyword evidence="1" id="KW-1133">Transmembrane helix</keyword>
<accession>A0AA41YD23</accession>
<name>A0AA41YD23_9BACT</name>
<feature type="transmembrane region" description="Helical" evidence="1">
    <location>
        <begin position="135"/>
        <end position="156"/>
    </location>
</feature>
<reference evidence="2" key="1">
    <citation type="submission" date="2022-10" db="EMBL/GenBank/DDBJ databases">
        <title>Gaoshiqiia sediminis gen. nov., sp. nov., isolated from coastal sediment.</title>
        <authorList>
            <person name="Yu W.X."/>
            <person name="Mu D.S."/>
            <person name="Du J.Z."/>
            <person name="Liang Y.Q."/>
        </authorList>
    </citation>
    <scope>NUCLEOTIDE SEQUENCE</scope>
    <source>
        <strain evidence="2">A06</strain>
    </source>
</reference>
<evidence type="ECO:0000256" key="1">
    <source>
        <dbReference type="SAM" id="Phobius"/>
    </source>
</evidence>
<dbReference type="Pfam" id="PF11667">
    <property type="entry name" value="DUF3267"/>
    <property type="match status" value="1"/>
</dbReference>
<evidence type="ECO:0000313" key="3">
    <source>
        <dbReference type="Proteomes" id="UP001163821"/>
    </source>
</evidence>
<sequence length="212" mass="24434">MSQLTPEDLRKEDQFELLAEVEHSQIKQFILDQITPEVRLVRWFSAYQVAMITLFVFLLVKAILLAARAMNDALLWIGLSVVFSFTVLIVLHELLHALAYWFTGARKLKVGAIWKKFVFYVVADRQVIDARSFRLVAYAPLVGVKLLCLALGLFFWSSPSAYFFFSIMCIHSLFCAGDVAMLAFYQIHADREIYNYDDVSTGKSFFYVRKES</sequence>
<comment type="caution">
    <text evidence="2">The sequence shown here is derived from an EMBL/GenBank/DDBJ whole genome shotgun (WGS) entry which is preliminary data.</text>
</comment>
<dbReference type="InterPro" id="IPR021683">
    <property type="entry name" value="DUF3267"/>
</dbReference>
<gene>
    <name evidence="2" type="ORF">N2K84_16965</name>
</gene>
<dbReference type="Proteomes" id="UP001163821">
    <property type="component" value="Unassembled WGS sequence"/>
</dbReference>
<dbReference type="AlphaFoldDB" id="A0AA41YD23"/>
<feature type="transmembrane region" description="Helical" evidence="1">
    <location>
        <begin position="49"/>
        <end position="67"/>
    </location>
</feature>